<dbReference type="EMBL" id="KV426039">
    <property type="protein sequence ID" value="KZV90879.1"/>
    <property type="molecule type" value="Genomic_DNA"/>
</dbReference>
<reference evidence="4 5" key="1">
    <citation type="journal article" date="2016" name="Mol. Biol. Evol.">
        <title>Comparative Genomics of Early-Diverging Mushroom-Forming Fungi Provides Insights into the Origins of Lignocellulose Decay Capabilities.</title>
        <authorList>
            <person name="Nagy L.G."/>
            <person name="Riley R."/>
            <person name="Tritt A."/>
            <person name="Adam C."/>
            <person name="Daum C."/>
            <person name="Floudas D."/>
            <person name="Sun H."/>
            <person name="Yadav J.S."/>
            <person name="Pangilinan J."/>
            <person name="Larsson K.H."/>
            <person name="Matsuura K."/>
            <person name="Barry K."/>
            <person name="Labutti K."/>
            <person name="Kuo R."/>
            <person name="Ohm R.A."/>
            <person name="Bhattacharya S.S."/>
            <person name="Shirouzu T."/>
            <person name="Yoshinaga Y."/>
            <person name="Martin F.M."/>
            <person name="Grigoriev I.V."/>
            <person name="Hibbett D.S."/>
        </authorList>
    </citation>
    <scope>NUCLEOTIDE SEQUENCE [LARGE SCALE GENOMIC DNA]</scope>
    <source>
        <strain evidence="4 5">HHB12029</strain>
    </source>
</reference>
<evidence type="ECO:0000313" key="4">
    <source>
        <dbReference type="EMBL" id="KZV90879.1"/>
    </source>
</evidence>
<evidence type="ECO:0000256" key="1">
    <source>
        <dbReference type="ARBA" id="ARBA00006328"/>
    </source>
</evidence>
<protein>
    <submittedName>
        <fullName evidence="4">NAD(P)-binding protein</fullName>
    </submittedName>
</protein>
<sequence>MPRIATVFGATGLQGGSVVRALLKQGIFTPRAVTRDTSSAGAQELAKIGAEVVQGDHTNGEDVKKVISGAEVVFAVTVPDFTGKGTGGDLEQGKHIIDASKEAGVKFLVWSSTTDIAGPSGGKYTGKHLDDKAAVDEYLRASGLPSAILYTGGFLENLTRKTFLDFATLNEAGEISIKSRWGRGTLATLSWTGRDIGLSTAGLFGAYAAGRVSDIAGKAYLVAVAKLPIEELYERIEKALGKKVNVTWLEKVGFPALDDMYDSAQEFPWYPSFTAPDPALLALGVQIGTIEEFARTELKASLGL</sequence>
<keyword evidence="2" id="KW-0521">NADP</keyword>
<dbReference type="PANTHER" id="PTHR42748">
    <property type="entry name" value="NITROGEN METABOLITE REPRESSION PROTEIN NMRA FAMILY MEMBER"/>
    <property type="match status" value="1"/>
</dbReference>
<dbReference type="Gene3D" id="3.40.50.720">
    <property type="entry name" value="NAD(P)-binding Rossmann-like Domain"/>
    <property type="match status" value="1"/>
</dbReference>
<dbReference type="Pfam" id="PF05368">
    <property type="entry name" value="NmrA"/>
    <property type="match status" value="1"/>
</dbReference>
<evidence type="ECO:0000256" key="2">
    <source>
        <dbReference type="ARBA" id="ARBA00022857"/>
    </source>
</evidence>
<feature type="domain" description="NmrA-like" evidence="3">
    <location>
        <begin position="6"/>
        <end position="250"/>
    </location>
</feature>
<comment type="similarity">
    <text evidence="1">Belongs to the NmrA-type oxidoreductase family.</text>
</comment>
<gene>
    <name evidence="4" type="ORF">EXIGLDRAFT_837536</name>
</gene>
<name>A0A166ADK6_EXIGL</name>
<evidence type="ECO:0000259" key="3">
    <source>
        <dbReference type="Pfam" id="PF05368"/>
    </source>
</evidence>
<dbReference type="STRING" id="1314781.A0A166ADK6"/>
<dbReference type="PANTHER" id="PTHR42748:SF7">
    <property type="entry name" value="NMRA LIKE REDOX SENSOR 1-RELATED"/>
    <property type="match status" value="1"/>
</dbReference>
<accession>A0A166ADK6</accession>
<dbReference type="OrthoDB" id="419598at2759"/>
<organism evidence="4 5">
    <name type="scientific">Exidia glandulosa HHB12029</name>
    <dbReference type="NCBI Taxonomy" id="1314781"/>
    <lineage>
        <taxon>Eukaryota</taxon>
        <taxon>Fungi</taxon>
        <taxon>Dikarya</taxon>
        <taxon>Basidiomycota</taxon>
        <taxon>Agaricomycotina</taxon>
        <taxon>Agaricomycetes</taxon>
        <taxon>Auriculariales</taxon>
        <taxon>Exidiaceae</taxon>
        <taxon>Exidia</taxon>
    </lineage>
</organism>
<dbReference type="InterPro" id="IPR036291">
    <property type="entry name" value="NAD(P)-bd_dom_sf"/>
</dbReference>
<dbReference type="Gene3D" id="3.90.25.10">
    <property type="entry name" value="UDP-galactose 4-epimerase, domain 1"/>
    <property type="match status" value="1"/>
</dbReference>
<dbReference type="SUPFAM" id="SSF51735">
    <property type="entry name" value="NAD(P)-binding Rossmann-fold domains"/>
    <property type="match status" value="1"/>
</dbReference>
<dbReference type="InterPro" id="IPR008030">
    <property type="entry name" value="NmrA-like"/>
</dbReference>
<evidence type="ECO:0000313" key="5">
    <source>
        <dbReference type="Proteomes" id="UP000077266"/>
    </source>
</evidence>
<dbReference type="InterPro" id="IPR051164">
    <property type="entry name" value="NmrA-like_oxidored"/>
</dbReference>
<dbReference type="InParanoid" id="A0A166ADK6"/>
<dbReference type="Proteomes" id="UP000077266">
    <property type="component" value="Unassembled WGS sequence"/>
</dbReference>
<proteinExistence type="inferred from homology"/>
<dbReference type="AlphaFoldDB" id="A0A166ADK6"/>
<keyword evidence="5" id="KW-1185">Reference proteome</keyword>